<comment type="function">
    <text evidence="10">Component of the acetyl coenzyme A carboxylase (ACC) complex. First, biotin carboxylase catalyzes the carboxylation of biotin on its carrier protein (BCCP) and then the CO(2) group is transferred by the carboxyltransferase to acetyl-CoA to form malonyl-CoA.</text>
</comment>
<dbReference type="PROSITE" id="PS50989">
    <property type="entry name" value="COA_CT_CTER"/>
    <property type="match status" value="1"/>
</dbReference>
<dbReference type="SUPFAM" id="SSF52096">
    <property type="entry name" value="ClpP/crotonase"/>
    <property type="match status" value="1"/>
</dbReference>
<accession>A0A9X1X6S9</accession>
<keyword evidence="7 10" id="KW-0443">Lipid metabolism</keyword>
<evidence type="ECO:0000256" key="11">
    <source>
        <dbReference type="SAM" id="Coils"/>
    </source>
</evidence>
<keyword evidence="2 10" id="KW-0444">Lipid biosynthesis</keyword>
<keyword evidence="4 10" id="KW-0547">Nucleotide-binding</keyword>
<dbReference type="InterPro" id="IPR001095">
    <property type="entry name" value="Acetyl_CoA_COase_a_su"/>
</dbReference>
<evidence type="ECO:0000256" key="7">
    <source>
        <dbReference type="ARBA" id="ARBA00023098"/>
    </source>
</evidence>
<reference evidence="13" key="1">
    <citation type="submission" date="2022-04" db="EMBL/GenBank/DDBJ databases">
        <title>Mucilaginibacter sp. RS28 isolated from freshwater.</title>
        <authorList>
            <person name="Ko S.-R."/>
        </authorList>
    </citation>
    <scope>NUCLEOTIDE SEQUENCE</scope>
    <source>
        <strain evidence="13">RS28</strain>
    </source>
</reference>
<proteinExistence type="inferred from homology"/>
<keyword evidence="6 10" id="KW-0067">ATP-binding</keyword>
<dbReference type="GO" id="GO:0006633">
    <property type="term" value="P:fatty acid biosynthetic process"/>
    <property type="evidence" value="ECO:0007669"/>
    <property type="project" value="UniProtKB-KW"/>
</dbReference>
<dbReference type="GO" id="GO:0009317">
    <property type="term" value="C:acetyl-CoA carboxylase complex"/>
    <property type="evidence" value="ECO:0007669"/>
    <property type="project" value="InterPro"/>
</dbReference>
<comment type="catalytic activity">
    <reaction evidence="9 10">
        <text>N(6)-carboxybiotinyl-L-lysyl-[protein] + acetyl-CoA = N(6)-biotinyl-L-lysyl-[protein] + malonyl-CoA</text>
        <dbReference type="Rhea" id="RHEA:54728"/>
        <dbReference type="Rhea" id="RHEA-COMP:10505"/>
        <dbReference type="Rhea" id="RHEA-COMP:10506"/>
        <dbReference type="ChEBI" id="CHEBI:57288"/>
        <dbReference type="ChEBI" id="CHEBI:57384"/>
        <dbReference type="ChEBI" id="CHEBI:83144"/>
        <dbReference type="ChEBI" id="CHEBI:83145"/>
        <dbReference type="EC" id="2.1.3.15"/>
    </reaction>
</comment>
<comment type="subunit">
    <text evidence="10">Acetyl-CoA carboxylase is a heterohexamer composed of biotin carboxyl carrier protein (AccB), biotin carboxylase (AccC) and two subunits each of ACCase subunit alpha (AccA) and ACCase subunit beta (AccD).</text>
</comment>
<evidence type="ECO:0000313" key="14">
    <source>
        <dbReference type="Proteomes" id="UP001139450"/>
    </source>
</evidence>
<dbReference type="GO" id="GO:0003989">
    <property type="term" value="F:acetyl-CoA carboxylase activity"/>
    <property type="evidence" value="ECO:0007669"/>
    <property type="project" value="InterPro"/>
</dbReference>
<keyword evidence="13" id="KW-0436">Ligase</keyword>
<dbReference type="EC" id="2.1.3.15" evidence="10"/>
<dbReference type="EMBL" id="JALJEJ010000011">
    <property type="protein sequence ID" value="MCJ8211641.1"/>
    <property type="molecule type" value="Genomic_DNA"/>
</dbReference>
<evidence type="ECO:0000256" key="4">
    <source>
        <dbReference type="ARBA" id="ARBA00022741"/>
    </source>
</evidence>
<dbReference type="GO" id="GO:2001295">
    <property type="term" value="P:malonyl-CoA biosynthetic process"/>
    <property type="evidence" value="ECO:0007669"/>
    <property type="project" value="UniProtKB-UniRule"/>
</dbReference>
<dbReference type="NCBIfam" id="NF004344">
    <property type="entry name" value="PRK05724.1"/>
    <property type="match status" value="1"/>
</dbReference>
<evidence type="ECO:0000256" key="9">
    <source>
        <dbReference type="ARBA" id="ARBA00049152"/>
    </source>
</evidence>
<keyword evidence="11" id="KW-0175">Coiled coil</keyword>
<feature type="coiled-coil region" evidence="11">
    <location>
        <begin position="11"/>
        <end position="49"/>
    </location>
</feature>
<sequence>MKISFDFEKPLADLQQQIEKVKQAEDKTKVDMSATLAEMEEKFEVLKKQIYSNLTGWQKVQISRHPERPYTLQYIELMCDDFIELHGDRNIGDDKAIVGGFGSINGHTAMFIGHQKGRNTKDRQYRNFGMANPEGYRKALRLMKMAEKFNKPIITLIDTPGAFPGLEAEERGQGEAIARNLMEMSVLKVPVICVIIGEGASGGAIGIGVGDKVYMLENTWYSVISPESCSSILWRSWDYKEKAAEVLKLTSGEMFKNKLIDGVIKEPLGGAHQDPVAMAGTLKKQLLKDLKSLQERNVDELVNERIEKFCSMGVVVEEETTDEQPQNVVSAQ</sequence>
<feature type="domain" description="CoA carboxyltransferase C-terminal" evidence="12">
    <location>
        <begin position="38"/>
        <end position="292"/>
    </location>
</feature>
<organism evidence="13 14">
    <name type="scientific">Mucilaginibacter straminoryzae</name>
    <dbReference type="NCBI Taxonomy" id="2932774"/>
    <lineage>
        <taxon>Bacteria</taxon>
        <taxon>Pseudomonadati</taxon>
        <taxon>Bacteroidota</taxon>
        <taxon>Sphingobacteriia</taxon>
        <taxon>Sphingobacteriales</taxon>
        <taxon>Sphingobacteriaceae</taxon>
        <taxon>Mucilaginibacter</taxon>
    </lineage>
</organism>
<dbReference type="GO" id="GO:0005524">
    <property type="term" value="F:ATP binding"/>
    <property type="evidence" value="ECO:0007669"/>
    <property type="project" value="UniProtKB-KW"/>
</dbReference>
<dbReference type="InterPro" id="IPR011763">
    <property type="entry name" value="COA_CT_C"/>
</dbReference>
<comment type="subcellular location">
    <subcellularLocation>
        <location evidence="10">Cytoplasm</location>
    </subcellularLocation>
</comment>
<comment type="similarity">
    <text evidence="10">Belongs to the AccA family.</text>
</comment>
<dbReference type="PANTHER" id="PTHR42853:SF3">
    <property type="entry name" value="ACETYL-COENZYME A CARBOXYLASE CARBOXYL TRANSFERASE SUBUNIT ALPHA, CHLOROPLASTIC"/>
    <property type="match status" value="1"/>
</dbReference>
<dbReference type="AlphaFoldDB" id="A0A9X1X6S9"/>
<dbReference type="NCBIfam" id="TIGR00513">
    <property type="entry name" value="accA"/>
    <property type="match status" value="1"/>
</dbReference>
<evidence type="ECO:0000256" key="2">
    <source>
        <dbReference type="ARBA" id="ARBA00022516"/>
    </source>
</evidence>
<name>A0A9X1X6S9_9SPHI</name>
<dbReference type="InterPro" id="IPR029045">
    <property type="entry name" value="ClpP/crotonase-like_dom_sf"/>
</dbReference>
<protein>
    <recommendedName>
        <fullName evidence="10">Acetyl-coenzyme A carboxylase carboxyl transferase subunit alpha</fullName>
        <shortName evidence="10">ACCase subunit alpha</shortName>
        <shortName evidence="10">Acetyl-CoA carboxylase carboxyltransferase subunit alpha</shortName>
        <ecNumber evidence="10">2.1.3.15</ecNumber>
    </recommendedName>
</protein>
<dbReference type="RefSeq" id="WP_245132430.1">
    <property type="nucleotide sequence ID" value="NZ_JALJEJ010000011.1"/>
</dbReference>
<dbReference type="NCBIfam" id="NF041504">
    <property type="entry name" value="AccA_sub"/>
    <property type="match status" value="1"/>
</dbReference>
<dbReference type="PRINTS" id="PR01069">
    <property type="entry name" value="ACCCTRFRASEA"/>
</dbReference>
<dbReference type="Gene3D" id="3.90.226.10">
    <property type="entry name" value="2-enoyl-CoA Hydratase, Chain A, domain 1"/>
    <property type="match status" value="1"/>
</dbReference>
<dbReference type="PANTHER" id="PTHR42853">
    <property type="entry name" value="ACETYL-COENZYME A CARBOXYLASE CARBOXYL TRANSFERASE SUBUNIT ALPHA"/>
    <property type="match status" value="1"/>
</dbReference>
<dbReference type="GO" id="GO:0016743">
    <property type="term" value="F:carboxyl- or carbamoyltransferase activity"/>
    <property type="evidence" value="ECO:0007669"/>
    <property type="project" value="UniProtKB-UniRule"/>
</dbReference>
<evidence type="ECO:0000256" key="3">
    <source>
        <dbReference type="ARBA" id="ARBA00022679"/>
    </source>
</evidence>
<gene>
    <name evidence="10" type="primary">accA</name>
    <name evidence="13" type="ORF">MUY27_18125</name>
</gene>
<evidence type="ECO:0000256" key="6">
    <source>
        <dbReference type="ARBA" id="ARBA00022840"/>
    </source>
</evidence>
<keyword evidence="5 10" id="KW-0276">Fatty acid metabolism</keyword>
<evidence type="ECO:0000313" key="13">
    <source>
        <dbReference type="EMBL" id="MCJ8211641.1"/>
    </source>
</evidence>
<evidence type="ECO:0000256" key="1">
    <source>
        <dbReference type="ARBA" id="ARBA00004956"/>
    </source>
</evidence>
<dbReference type="Proteomes" id="UP001139450">
    <property type="component" value="Unassembled WGS sequence"/>
</dbReference>
<comment type="pathway">
    <text evidence="1 10">Lipid metabolism; malonyl-CoA biosynthesis; malonyl-CoA from acetyl-CoA: step 1/1.</text>
</comment>
<keyword evidence="10" id="KW-0963">Cytoplasm</keyword>
<dbReference type="HAMAP" id="MF_00823">
    <property type="entry name" value="AcetylCoA_CT_alpha"/>
    <property type="match status" value="1"/>
</dbReference>
<keyword evidence="14" id="KW-1185">Reference proteome</keyword>
<keyword evidence="3 10" id="KW-0808">Transferase</keyword>
<evidence type="ECO:0000256" key="8">
    <source>
        <dbReference type="ARBA" id="ARBA00023160"/>
    </source>
</evidence>
<evidence type="ECO:0000256" key="5">
    <source>
        <dbReference type="ARBA" id="ARBA00022832"/>
    </source>
</evidence>
<evidence type="ECO:0000259" key="12">
    <source>
        <dbReference type="PROSITE" id="PS50989"/>
    </source>
</evidence>
<dbReference type="Pfam" id="PF03255">
    <property type="entry name" value="ACCA"/>
    <property type="match status" value="1"/>
</dbReference>
<evidence type="ECO:0000256" key="10">
    <source>
        <dbReference type="HAMAP-Rule" id="MF_00823"/>
    </source>
</evidence>
<comment type="caution">
    <text evidence="13">The sequence shown here is derived from an EMBL/GenBank/DDBJ whole genome shotgun (WGS) entry which is preliminary data.</text>
</comment>
<keyword evidence="8 10" id="KW-0275">Fatty acid biosynthesis</keyword>